<evidence type="ECO:0000256" key="4">
    <source>
        <dbReference type="SAM" id="SignalP"/>
    </source>
</evidence>
<dbReference type="InterPro" id="IPR027417">
    <property type="entry name" value="P-loop_NTPase"/>
</dbReference>
<feature type="domain" description="CDC48 N-terminal subdomain" evidence="6">
    <location>
        <begin position="143"/>
        <end position="244"/>
    </location>
</feature>
<dbReference type="InterPro" id="IPR003959">
    <property type="entry name" value="ATPase_AAA_core"/>
</dbReference>
<dbReference type="Proteomes" id="UP000823405">
    <property type="component" value="Unassembled WGS sequence"/>
</dbReference>
<dbReference type="InterPro" id="IPR041569">
    <property type="entry name" value="AAA_lid_3"/>
</dbReference>
<feature type="domain" description="AAA+ ATPase" evidence="5">
    <location>
        <begin position="400"/>
        <end position="559"/>
    </location>
</feature>
<dbReference type="AlphaFoldDB" id="A0A9P6R1N2"/>
<organism evidence="7 8">
    <name type="scientific">Linnemannia gamsii</name>
    <dbReference type="NCBI Taxonomy" id="64522"/>
    <lineage>
        <taxon>Eukaryota</taxon>
        <taxon>Fungi</taxon>
        <taxon>Fungi incertae sedis</taxon>
        <taxon>Mucoromycota</taxon>
        <taxon>Mortierellomycotina</taxon>
        <taxon>Mortierellomycetes</taxon>
        <taxon>Mortierellales</taxon>
        <taxon>Mortierellaceae</taxon>
        <taxon>Linnemannia</taxon>
    </lineage>
</organism>
<accession>A0A9P6R1N2</accession>
<dbReference type="Pfam" id="PF00004">
    <property type="entry name" value="AAA"/>
    <property type="match status" value="3"/>
</dbReference>
<dbReference type="FunFam" id="1.10.8.60:FF:000178">
    <property type="entry name" value="CDC48/VCP homolog, AAA superfamily"/>
    <property type="match status" value="1"/>
</dbReference>
<dbReference type="GO" id="GO:0005524">
    <property type="term" value="F:ATP binding"/>
    <property type="evidence" value="ECO:0007669"/>
    <property type="project" value="UniProtKB-KW"/>
</dbReference>
<dbReference type="CDD" id="cd19503">
    <property type="entry name" value="RecA-like_CDC48_NLV2_r1-like"/>
    <property type="match status" value="1"/>
</dbReference>
<dbReference type="GO" id="GO:0016887">
    <property type="term" value="F:ATP hydrolysis activity"/>
    <property type="evidence" value="ECO:0007669"/>
    <property type="project" value="InterPro"/>
</dbReference>
<dbReference type="FunFam" id="3.40.50.300:FF:001985">
    <property type="entry name" value="Chromosome 9, whole genome shotgun sequence"/>
    <property type="match status" value="1"/>
</dbReference>
<dbReference type="PRINTS" id="PR00830">
    <property type="entry name" value="ENDOLAPTASE"/>
</dbReference>
<dbReference type="GO" id="GO:0005737">
    <property type="term" value="C:cytoplasm"/>
    <property type="evidence" value="ECO:0007669"/>
    <property type="project" value="TreeGrafter"/>
</dbReference>
<proteinExistence type="predicted"/>
<dbReference type="PANTHER" id="PTHR23077:SF27">
    <property type="entry name" value="ATPASE FAMILY GENE 2 PROTEIN HOMOLOG A"/>
    <property type="match status" value="1"/>
</dbReference>
<dbReference type="InterPro" id="IPR003593">
    <property type="entry name" value="AAA+_ATPase"/>
</dbReference>
<dbReference type="Pfam" id="PF17862">
    <property type="entry name" value="AAA_lid_3"/>
    <property type="match status" value="1"/>
</dbReference>
<evidence type="ECO:0000313" key="7">
    <source>
        <dbReference type="EMBL" id="KAG0308489.1"/>
    </source>
</evidence>
<dbReference type="Gene3D" id="3.40.50.300">
    <property type="entry name" value="P-loop containing nucleotide triphosphate hydrolases"/>
    <property type="match status" value="3"/>
</dbReference>
<keyword evidence="1" id="KW-0547">Nucleotide-binding</keyword>
<keyword evidence="4" id="KW-0732">Signal</keyword>
<evidence type="ECO:0000259" key="5">
    <source>
        <dbReference type="SMART" id="SM00382"/>
    </source>
</evidence>
<dbReference type="PANTHER" id="PTHR23077">
    <property type="entry name" value="AAA-FAMILY ATPASE"/>
    <property type="match status" value="1"/>
</dbReference>
<feature type="chain" id="PRO_5040328102" evidence="4">
    <location>
        <begin position="20"/>
        <end position="913"/>
    </location>
</feature>
<dbReference type="Gene3D" id="1.10.8.60">
    <property type="match status" value="2"/>
</dbReference>
<feature type="signal peptide" evidence="4">
    <location>
        <begin position="1"/>
        <end position="19"/>
    </location>
</feature>
<evidence type="ECO:0000256" key="1">
    <source>
        <dbReference type="ARBA" id="ARBA00022741"/>
    </source>
</evidence>
<comment type="caution">
    <text evidence="7">The sequence shown here is derived from an EMBL/GenBank/DDBJ whole genome shotgun (WGS) entry which is preliminary data.</text>
</comment>
<dbReference type="SUPFAM" id="SSF52540">
    <property type="entry name" value="P-loop containing nucleoside triphosphate hydrolases"/>
    <property type="match status" value="2"/>
</dbReference>
<dbReference type="SMART" id="SM00382">
    <property type="entry name" value="AAA"/>
    <property type="match status" value="2"/>
</dbReference>
<dbReference type="InterPro" id="IPR003960">
    <property type="entry name" value="ATPase_AAA_CS"/>
</dbReference>
<evidence type="ECO:0000256" key="3">
    <source>
        <dbReference type="SAM" id="MobiDB-lite"/>
    </source>
</evidence>
<keyword evidence="2" id="KW-0067">ATP-binding</keyword>
<dbReference type="SMART" id="SM01073">
    <property type="entry name" value="CDC48_N"/>
    <property type="match status" value="1"/>
</dbReference>
<gene>
    <name evidence="7" type="primary">SPATA5</name>
    <name evidence="7" type="ORF">BGZ97_013366</name>
</gene>
<name>A0A9P6R1N2_9FUNG</name>
<dbReference type="InterPro" id="IPR003338">
    <property type="entry name" value="CDC4_N-term_subdom"/>
</dbReference>
<dbReference type="PROSITE" id="PS00674">
    <property type="entry name" value="AAA"/>
    <property type="match status" value="2"/>
</dbReference>
<dbReference type="Gene3D" id="2.40.40.20">
    <property type="match status" value="1"/>
</dbReference>
<keyword evidence="8" id="KW-1185">Reference proteome</keyword>
<evidence type="ECO:0000256" key="2">
    <source>
        <dbReference type="ARBA" id="ARBA00022840"/>
    </source>
</evidence>
<evidence type="ECO:0000259" key="6">
    <source>
        <dbReference type="SMART" id="SM01073"/>
    </source>
</evidence>
<dbReference type="InterPro" id="IPR050168">
    <property type="entry name" value="AAA_ATPase_domain"/>
</dbReference>
<feature type="compositionally biased region" description="Basic and acidic residues" evidence="3">
    <location>
        <begin position="339"/>
        <end position="360"/>
    </location>
</feature>
<feature type="region of interest" description="Disordered" evidence="3">
    <location>
        <begin position="333"/>
        <end position="364"/>
    </location>
</feature>
<dbReference type="EMBL" id="JAAAIN010000994">
    <property type="protein sequence ID" value="KAG0308489.1"/>
    <property type="molecule type" value="Genomic_DNA"/>
</dbReference>
<protein>
    <submittedName>
        <fullName evidence="7">Spermatogenesis associated protein 5</fullName>
    </submittedName>
</protein>
<reference evidence="7" key="1">
    <citation type="journal article" date="2020" name="Fungal Divers.">
        <title>Resolving the Mortierellaceae phylogeny through synthesis of multi-gene phylogenetics and phylogenomics.</title>
        <authorList>
            <person name="Vandepol N."/>
            <person name="Liber J."/>
            <person name="Desiro A."/>
            <person name="Na H."/>
            <person name="Kennedy M."/>
            <person name="Barry K."/>
            <person name="Grigoriev I.V."/>
            <person name="Miller A.N."/>
            <person name="O'Donnell K."/>
            <person name="Stajich J.E."/>
            <person name="Bonito G."/>
        </authorList>
    </citation>
    <scope>NUCLEOTIDE SEQUENCE</scope>
    <source>
        <strain evidence="7">NVP60</strain>
    </source>
</reference>
<dbReference type="OrthoDB" id="27435at2759"/>
<evidence type="ECO:0000313" key="8">
    <source>
        <dbReference type="Proteomes" id="UP000823405"/>
    </source>
</evidence>
<sequence>MLLQSVLLLALAASASVVSEEETTPVTFFTDEGINGVRVACTGADTYGTCYNVDNVALAGLSSLFYTDRDPYKDQFSLTLYAGPGCNGQYDRWSFEVPPGYAGFYIEKFHTMNDKVRSFKFHDAQTSNVKGGFVAGGGEVRMQLLAQQSPSARNVRAVRRAFLNVDTMRQLRLAAGDHVLIQAQEGGDRSQEQQHEGAELSPGSVAIAWPSLTVAENHIQLSSVSRLNANVVVGEPVKITLLEDAIHEASQITLTAMHTIPFVSNVMFSLFTKEIMLEIKFVLKDNYIEFPYNGKPQRLRVTGVLLDRREQRSRSIFAIGQDTVIKVLPFTSPTPKSPLKHDTKDKESSQDMDVDKEKGSADQGHYEQIGGLSAQVKAVREMVEIPLHNPDVFTQFGLRPPKGVLLFGPPGTGKTLIARTVAAATGAFLTVINGPEIISKFYGETEAKLRTIFELAAERSPSIIFIDEIDALCPKRDEAASEMEKRVVATLLTLMDGASDKRIPPKTGTNLDEDDTSTEEQKIAPRMVVMGATNRPNALDEALRRPGRFDREIEIGIPDAKARAEILVALLKRIPNSLTTAEIDHLASISHGYTIHRVMGKQVKSVEEKTLDLQGQFRAMSVSDSTAAATAQVPDKETEDELMVSAEDMRLAMTDVKPSAMREIMIEVPKVLWSDIGGQQEIKQKLKESVEWPLQHPEAFIRMGIRPPKGILLYGPPGCSKTLMAKALATQAGLNFIAVKGPEDEIDALTVKRGGGDDGGSSVADRVLSQLLNELDGIEPLVNVTVVAATNRPDIMDPALMRPGRIDRILYVSPPDLPSRREILRLQILSKKMACDADVDIEMLAEETEGCSGAEVVALCQEAAMKAMEESLQIEAVARRHFERALKEMTRRITPEMIKFYDDFRMRSGLKSV</sequence>
<feature type="domain" description="AAA+ ATPase" evidence="5">
    <location>
        <begin position="707"/>
        <end position="816"/>
    </location>
</feature>